<keyword evidence="2" id="KW-1133">Transmembrane helix</keyword>
<evidence type="ECO:0000256" key="1">
    <source>
        <dbReference type="SAM" id="MobiDB-lite"/>
    </source>
</evidence>
<protein>
    <recommendedName>
        <fullName evidence="5">PAS domain-containing protein</fullName>
    </recommendedName>
</protein>
<evidence type="ECO:0008006" key="5">
    <source>
        <dbReference type="Google" id="ProtNLM"/>
    </source>
</evidence>
<gene>
    <name evidence="3" type="ORF">PCOR1329_LOCUS73365</name>
</gene>
<sequence length="651" mass="71323">MSGRPQNGPGGAPGDEPRRPPCGGPRTCGSDFGRNSPIPDFTDYVEQMQVACWVFCAVMILRPLIKQMWVRGASRLWLRSCSARLLAFVRVAKAFVADRGGTQDAVHLHKEEMRLNISRRCCWIASLAFVVMISPLEWEANHGDGRTHLAPRRLHHAFCSTILVTIHVFPSLQTPSLLHVWYSLMSLSNLMTVSPLLQYSEHIRSVSVLVFYDCMCLSLVDLSLPMNLFWSVATYLTAAYTVFAGHSTGKGLGPSASDDVLMISIGGTVGMILFHAVINFVAVSSVEGHTYRRDMRAARSILSGICDAVVDLDGEMKLTQPSQTLATLLMYDLPRASAGERVAHFLATEAEQEQFAQEVKSISADNEFCKAFHVNLRDRCGSVVRLEAFGVCAISGTLKESYLVGFREFADCRPLPSAKLTAHPRLRCQSSEVQHADCSSSSALSSDVTSESQEVAVWIDANSAEFTMLRCTSGFEMFAGSSWEEICAVQSCLLHCTDPDQRKDLAFWIRHVLEKSTGPINDGSALIDVVNGVRFRFSEHHHRFRLSAECRLAVVVEQHAGVDPVHSVKLVIERPTWLQGSIWIGRFSAPARRWASSLTCVSEEGGAAAAAAATLEETRGVSAPPELIGRTALLEAGASHGEARAIDLVQL</sequence>
<name>A0ABN9X4J6_9DINO</name>
<reference evidence="3" key="1">
    <citation type="submission" date="2023-10" db="EMBL/GenBank/DDBJ databases">
        <authorList>
            <person name="Chen Y."/>
            <person name="Shah S."/>
            <person name="Dougan E. K."/>
            <person name="Thang M."/>
            <person name="Chan C."/>
        </authorList>
    </citation>
    <scope>NUCLEOTIDE SEQUENCE [LARGE SCALE GENOMIC DNA]</scope>
</reference>
<feature type="transmembrane region" description="Helical" evidence="2">
    <location>
        <begin position="48"/>
        <end position="65"/>
    </location>
</feature>
<feature type="transmembrane region" description="Helical" evidence="2">
    <location>
        <begin position="227"/>
        <end position="248"/>
    </location>
</feature>
<keyword evidence="2" id="KW-0812">Transmembrane</keyword>
<evidence type="ECO:0000256" key="2">
    <source>
        <dbReference type="SAM" id="Phobius"/>
    </source>
</evidence>
<dbReference type="Proteomes" id="UP001189429">
    <property type="component" value="Unassembled WGS sequence"/>
</dbReference>
<feature type="region of interest" description="Disordered" evidence="1">
    <location>
        <begin position="1"/>
        <end position="30"/>
    </location>
</feature>
<comment type="caution">
    <text evidence="3">The sequence shown here is derived from an EMBL/GenBank/DDBJ whole genome shotgun (WGS) entry which is preliminary data.</text>
</comment>
<keyword evidence="2" id="KW-0472">Membrane</keyword>
<proteinExistence type="predicted"/>
<feature type="transmembrane region" description="Helical" evidence="2">
    <location>
        <begin position="260"/>
        <end position="286"/>
    </location>
</feature>
<keyword evidence="4" id="KW-1185">Reference proteome</keyword>
<organism evidence="3 4">
    <name type="scientific">Prorocentrum cordatum</name>
    <dbReference type="NCBI Taxonomy" id="2364126"/>
    <lineage>
        <taxon>Eukaryota</taxon>
        <taxon>Sar</taxon>
        <taxon>Alveolata</taxon>
        <taxon>Dinophyceae</taxon>
        <taxon>Prorocentrales</taxon>
        <taxon>Prorocentraceae</taxon>
        <taxon>Prorocentrum</taxon>
    </lineage>
</organism>
<evidence type="ECO:0000313" key="3">
    <source>
        <dbReference type="EMBL" id="CAK0894286.1"/>
    </source>
</evidence>
<accession>A0ABN9X4J6</accession>
<dbReference type="EMBL" id="CAUYUJ010019875">
    <property type="protein sequence ID" value="CAK0894286.1"/>
    <property type="molecule type" value="Genomic_DNA"/>
</dbReference>
<evidence type="ECO:0000313" key="4">
    <source>
        <dbReference type="Proteomes" id="UP001189429"/>
    </source>
</evidence>